<accession>A0A4Y6RHT5</accession>
<dbReference type="EMBL" id="CP041185">
    <property type="protein sequence ID" value="QDG72014.1"/>
    <property type="molecule type" value="Genomic_DNA"/>
</dbReference>
<dbReference type="RefSeq" id="WP_141171094.1">
    <property type="nucleotide sequence ID" value="NZ_CP041185.1"/>
</dbReference>
<evidence type="ECO:0000313" key="2">
    <source>
        <dbReference type="Proteomes" id="UP000316665"/>
    </source>
</evidence>
<name>A0A4Y6RHT5_9BURK</name>
<keyword evidence="2" id="KW-1185">Reference proteome</keyword>
<proteinExistence type="predicted"/>
<gene>
    <name evidence="1" type="ORF">FJQ89_17565</name>
</gene>
<organism evidence="1 2">
    <name type="scientific">Janthinobacterium tructae</name>
    <dbReference type="NCBI Taxonomy" id="2590869"/>
    <lineage>
        <taxon>Bacteria</taxon>
        <taxon>Pseudomonadati</taxon>
        <taxon>Pseudomonadota</taxon>
        <taxon>Betaproteobacteria</taxon>
        <taxon>Burkholderiales</taxon>
        <taxon>Oxalobacteraceae</taxon>
        <taxon>Janthinobacterium</taxon>
    </lineage>
</organism>
<dbReference type="AlphaFoldDB" id="A0A4Y6RHT5"/>
<dbReference type="KEGG" id="jas:FJQ89_17565"/>
<evidence type="ECO:0000313" key="1">
    <source>
        <dbReference type="EMBL" id="QDG72014.1"/>
    </source>
</evidence>
<sequence>MPCLADFVAIDKVILPFASLIPSLSTKLSTDSVDKIEKYFVIRYLASMFRFHLKCMLHCMIIQQCFAALRVKPNACPAIVNFAAYGGDFCAGHASKRCLFLYKKIRNGSVMHSGGNAPRIYRLPGINF</sequence>
<dbReference type="Proteomes" id="UP000316665">
    <property type="component" value="Chromosome"/>
</dbReference>
<protein>
    <submittedName>
        <fullName evidence="1">Uncharacterized protein</fullName>
    </submittedName>
</protein>
<reference evidence="1 2" key="1">
    <citation type="submission" date="2019-06" db="EMBL/GenBank/DDBJ databases">
        <title>Complete genome sequence of Janthinobacterium sp. SNU WT3 isolated from diseased rainbow trout.</title>
        <authorList>
            <person name="Oh W.T."/>
            <person name="Park S.C."/>
        </authorList>
    </citation>
    <scope>NUCLEOTIDE SEQUENCE [LARGE SCALE GENOMIC DNA]</scope>
    <source>
        <strain evidence="1 2">SNU WT3</strain>
    </source>
</reference>